<evidence type="ECO:0000256" key="7">
    <source>
        <dbReference type="ARBA" id="ARBA00023012"/>
    </source>
</evidence>
<keyword evidence="7" id="KW-0902">Two-component regulatory system</keyword>
<dbReference type="Pfam" id="PF07730">
    <property type="entry name" value="HisKA_3"/>
    <property type="match status" value="1"/>
</dbReference>
<comment type="catalytic activity">
    <reaction evidence="1">
        <text>ATP + protein L-histidine = ADP + protein N-phospho-L-histidine.</text>
        <dbReference type="EC" id="2.7.13.3"/>
    </reaction>
</comment>
<dbReference type="PANTHER" id="PTHR24421:SF60">
    <property type="entry name" value="SENSOR HISTIDINE KINASE COMP"/>
    <property type="match status" value="1"/>
</dbReference>
<dbReference type="EMBL" id="JBHSNC010000027">
    <property type="protein sequence ID" value="MFC5529609.1"/>
    <property type="molecule type" value="Genomic_DNA"/>
</dbReference>
<dbReference type="InterPro" id="IPR036890">
    <property type="entry name" value="HATPase_C_sf"/>
</dbReference>
<dbReference type="PROSITE" id="PS50109">
    <property type="entry name" value="HIS_KIN"/>
    <property type="match status" value="1"/>
</dbReference>
<organism evidence="11 12">
    <name type="scientific">Cohnella yongneupensis</name>
    <dbReference type="NCBI Taxonomy" id="425006"/>
    <lineage>
        <taxon>Bacteria</taxon>
        <taxon>Bacillati</taxon>
        <taxon>Bacillota</taxon>
        <taxon>Bacilli</taxon>
        <taxon>Bacillales</taxon>
        <taxon>Paenibacillaceae</taxon>
        <taxon>Cohnella</taxon>
    </lineage>
</organism>
<accession>A0ABW0QZC9</accession>
<protein>
    <recommendedName>
        <fullName evidence="2">histidine kinase</fullName>
        <ecNumber evidence="2">2.7.13.3</ecNumber>
    </recommendedName>
</protein>
<keyword evidence="12" id="KW-1185">Reference proteome</keyword>
<dbReference type="InterPro" id="IPR005467">
    <property type="entry name" value="His_kinase_dom"/>
</dbReference>
<dbReference type="InterPro" id="IPR001610">
    <property type="entry name" value="PAC"/>
</dbReference>
<sequence>MTDNQSFKVGGREEMYRIVAEHTSDTIVVVDSEEVVRYVSPSIRSQSGYSVEEYEGMDAFAIIVQEDRERVRQSLIQAVQTQTPVDIGYQVQHADGRILDAETKVMPVLHGDGTVNYVVAVVRDVTARKQAERLLENILDNVNAAVWSTDKDFSHYNFFSESVEKISGLPREEIVRSPIRLHDHIHPDDNALLMGEVKEKLDRGLTVRQEFRWIHHPGEPRWGQLIIHPHLDNEGAVERLDGIMLDITDKKRAEIALEESEQRYKSLFEHNLDGVFSIVLEGLYFAHANNAFEQITGIRRETMTNQCFIGMIFDEDHGSVYETLFEVMKEGAPRGVECRLADMTGGERIVSITFVPIILSGQLNGIHGIIKDITKRKQGERELIRSEERSNFLQSSLNRLSEDLAGVMKVSELEDRLIDEVRAVLRVSDVSIVEAEDRTSFVSESSGGELDAHTLRVRIGEKPQPVWLAIGLDRPLPEPEKKWLDTAVRYVTILYDNLYRTEDLMKRMEEMMTGSETPRWMLRLLFKLSEKERASLSSDLHDSVLQDLIIWYRKLESLRSSKSFDAGTGSELAEIEEGLLDAIHQIRITCNELRPPFLLKMGLVESLKSLFAYSRMFANYEIEFQADEMAGPLDEDQILGVYRIVQELLNNATKHSRALKVTMSLANEGGDIAFRYSDDGVGVRLSQLEGSFQHMGIAGIEKRVQSLEGKVDFRSAPGKGFHVTIRFPKHTTER</sequence>
<feature type="domain" description="PAC" evidence="10">
    <location>
        <begin position="207"/>
        <end position="259"/>
    </location>
</feature>
<keyword evidence="4" id="KW-0547">Nucleotide-binding</keyword>
<dbReference type="EC" id="2.7.13.3" evidence="2"/>
<evidence type="ECO:0000256" key="5">
    <source>
        <dbReference type="ARBA" id="ARBA00022777"/>
    </source>
</evidence>
<name>A0ABW0QZC9_9BACL</name>
<reference evidence="12" key="1">
    <citation type="journal article" date="2019" name="Int. J. Syst. Evol. Microbiol.">
        <title>The Global Catalogue of Microorganisms (GCM) 10K type strain sequencing project: providing services to taxonomists for standard genome sequencing and annotation.</title>
        <authorList>
            <consortium name="The Broad Institute Genomics Platform"/>
            <consortium name="The Broad Institute Genome Sequencing Center for Infectious Disease"/>
            <person name="Wu L."/>
            <person name="Ma J."/>
        </authorList>
    </citation>
    <scope>NUCLEOTIDE SEQUENCE [LARGE SCALE GENOMIC DNA]</scope>
    <source>
        <strain evidence="12">CGMCC 1.18578</strain>
    </source>
</reference>
<dbReference type="CDD" id="cd16917">
    <property type="entry name" value="HATPase_UhpB-NarQ-NarX-like"/>
    <property type="match status" value="1"/>
</dbReference>
<dbReference type="Pfam" id="PF08447">
    <property type="entry name" value="PAS_3"/>
    <property type="match status" value="1"/>
</dbReference>
<dbReference type="Pfam" id="PF02518">
    <property type="entry name" value="HATPase_c"/>
    <property type="match status" value="1"/>
</dbReference>
<dbReference type="InterPro" id="IPR013655">
    <property type="entry name" value="PAS_fold_3"/>
</dbReference>
<evidence type="ECO:0000256" key="1">
    <source>
        <dbReference type="ARBA" id="ARBA00000085"/>
    </source>
</evidence>
<dbReference type="CDD" id="cd00130">
    <property type="entry name" value="PAS"/>
    <property type="match status" value="3"/>
</dbReference>
<feature type="domain" description="PAC" evidence="10">
    <location>
        <begin position="85"/>
        <end position="137"/>
    </location>
</feature>
<dbReference type="Gene3D" id="3.30.565.10">
    <property type="entry name" value="Histidine kinase-like ATPase, C-terminal domain"/>
    <property type="match status" value="1"/>
</dbReference>
<dbReference type="SMART" id="SM00091">
    <property type="entry name" value="PAS"/>
    <property type="match status" value="3"/>
</dbReference>
<dbReference type="SMART" id="SM00387">
    <property type="entry name" value="HATPase_c"/>
    <property type="match status" value="1"/>
</dbReference>
<dbReference type="InterPro" id="IPR050482">
    <property type="entry name" value="Sensor_HK_TwoCompSys"/>
</dbReference>
<dbReference type="InterPro" id="IPR013656">
    <property type="entry name" value="PAS_4"/>
</dbReference>
<dbReference type="InterPro" id="IPR035965">
    <property type="entry name" value="PAS-like_dom_sf"/>
</dbReference>
<feature type="domain" description="PAC" evidence="10">
    <location>
        <begin position="334"/>
        <end position="385"/>
    </location>
</feature>
<dbReference type="RefSeq" id="WP_378111503.1">
    <property type="nucleotide sequence ID" value="NZ_JBHSNC010000027.1"/>
</dbReference>
<comment type="caution">
    <text evidence="11">The sequence shown here is derived from an EMBL/GenBank/DDBJ whole genome shotgun (WGS) entry which is preliminary data.</text>
</comment>
<evidence type="ECO:0000259" key="10">
    <source>
        <dbReference type="PROSITE" id="PS50113"/>
    </source>
</evidence>
<dbReference type="InterPro" id="IPR000014">
    <property type="entry name" value="PAS"/>
</dbReference>
<dbReference type="NCBIfam" id="TIGR00229">
    <property type="entry name" value="sensory_box"/>
    <property type="match status" value="3"/>
</dbReference>
<feature type="domain" description="PAS" evidence="9">
    <location>
        <begin position="12"/>
        <end position="82"/>
    </location>
</feature>
<evidence type="ECO:0000256" key="6">
    <source>
        <dbReference type="ARBA" id="ARBA00022840"/>
    </source>
</evidence>
<dbReference type="Gene3D" id="3.30.450.20">
    <property type="entry name" value="PAS domain"/>
    <property type="match status" value="3"/>
</dbReference>
<dbReference type="PANTHER" id="PTHR24421">
    <property type="entry name" value="NITRATE/NITRITE SENSOR PROTEIN NARX-RELATED"/>
    <property type="match status" value="1"/>
</dbReference>
<evidence type="ECO:0000313" key="11">
    <source>
        <dbReference type="EMBL" id="MFC5529609.1"/>
    </source>
</evidence>
<feature type="domain" description="Histidine kinase" evidence="8">
    <location>
        <begin position="641"/>
        <end position="731"/>
    </location>
</feature>
<feature type="domain" description="PAS" evidence="9">
    <location>
        <begin position="260"/>
        <end position="331"/>
    </location>
</feature>
<dbReference type="InterPro" id="IPR011712">
    <property type="entry name" value="Sig_transdc_His_kin_sub3_dim/P"/>
</dbReference>
<proteinExistence type="predicted"/>
<keyword evidence="3" id="KW-0808">Transferase</keyword>
<gene>
    <name evidence="11" type="ORF">ACFPQ4_09130</name>
</gene>
<evidence type="ECO:0000256" key="4">
    <source>
        <dbReference type="ARBA" id="ARBA00022741"/>
    </source>
</evidence>
<dbReference type="InterPro" id="IPR000700">
    <property type="entry name" value="PAS-assoc_C"/>
</dbReference>
<dbReference type="Pfam" id="PF13426">
    <property type="entry name" value="PAS_9"/>
    <property type="match status" value="1"/>
</dbReference>
<dbReference type="Pfam" id="PF08448">
    <property type="entry name" value="PAS_4"/>
    <property type="match status" value="1"/>
</dbReference>
<dbReference type="SUPFAM" id="SSF55874">
    <property type="entry name" value="ATPase domain of HSP90 chaperone/DNA topoisomerase II/histidine kinase"/>
    <property type="match status" value="1"/>
</dbReference>
<dbReference type="SMART" id="SM00086">
    <property type="entry name" value="PAC"/>
    <property type="match status" value="3"/>
</dbReference>
<evidence type="ECO:0000259" key="9">
    <source>
        <dbReference type="PROSITE" id="PS50112"/>
    </source>
</evidence>
<evidence type="ECO:0000259" key="8">
    <source>
        <dbReference type="PROSITE" id="PS50109"/>
    </source>
</evidence>
<evidence type="ECO:0000256" key="3">
    <source>
        <dbReference type="ARBA" id="ARBA00022679"/>
    </source>
</evidence>
<dbReference type="InterPro" id="IPR003594">
    <property type="entry name" value="HATPase_dom"/>
</dbReference>
<dbReference type="PROSITE" id="PS50112">
    <property type="entry name" value="PAS"/>
    <property type="match status" value="3"/>
</dbReference>
<dbReference type="PROSITE" id="PS50113">
    <property type="entry name" value="PAC"/>
    <property type="match status" value="3"/>
</dbReference>
<dbReference type="Proteomes" id="UP001596108">
    <property type="component" value="Unassembled WGS sequence"/>
</dbReference>
<dbReference type="SUPFAM" id="SSF55785">
    <property type="entry name" value="PYP-like sensor domain (PAS domain)"/>
    <property type="match status" value="3"/>
</dbReference>
<evidence type="ECO:0000313" key="12">
    <source>
        <dbReference type="Proteomes" id="UP001596108"/>
    </source>
</evidence>
<feature type="domain" description="PAS" evidence="9">
    <location>
        <begin position="131"/>
        <end position="204"/>
    </location>
</feature>
<keyword evidence="6" id="KW-0067">ATP-binding</keyword>
<keyword evidence="5" id="KW-0418">Kinase</keyword>
<evidence type="ECO:0000256" key="2">
    <source>
        <dbReference type="ARBA" id="ARBA00012438"/>
    </source>
</evidence>